<organism evidence="3 4">
    <name type="scientific">Mycolicibacterium wolinskyi</name>
    <dbReference type="NCBI Taxonomy" id="59750"/>
    <lineage>
        <taxon>Bacteria</taxon>
        <taxon>Bacillati</taxon>
        <taxon>Actinomycetota</taxon>
        <taxon>Actinomycetes</taxon>
        <taxon>Mycobacteriales</taxon>
        <taxon>Mycobacteriaceae</taxon>
        <taxon>Mycolicibacterium</taxon>
    </lineage>
</organism>
<feature type="region of interest" description="Disordered" evidence="1">
    <location>
        <begin position="612"/>
        <end position="733"/>
    </location>
</feature>
<dbReference type="RefSeq" id="WP_085144171.1">
    <property type="nucleotide sequence ID" value="NZ_JACKUA010000014.1"/>
</dbReference>
<feature type="compositionally biased region" description="Basic and acidic residues" evidence="1">
    <location>
        <begin position="670"/>
        <end position="733"/>
    </location>
</feature>
<comment type="caution">
    <text evidence="3">The sequence shown here is derived from an EMBL/GenBank/DDBJ whole genome shotgun (WGS) entry which is preliminary data.</text>
</comment>
<accession>A0A1X2FDS5</accession>
<sequence>MSKPTPPRLQKAKAAAVTAAVVATTAALTAGAASQAPEAYLAHKRTVEAEVALAALPAVPGLDDLLNVPDLVGIYGVGPVFWAAQLLGLTPTDVIQAAAGVLGGSEVAGAVTGLLELLDAISPVEAGIKGPLPSDVYNAVNGLEYTLDGVTEILGEPIQAIPIVGDLIWSAIDGLVAEIINEAPILNQRRAIIFSESLGGLTTSLAYRDMIKAVQSNDPNWGEGVTGQWLIFFNNPSRPGGGLFALATPITNLFGLNLSTPPAGSYTNEDADGDITKVLNTSILDISWAYNILSDAPTTLNPLAWANAATGAVFLTYLIPSEGNNIASHVLPQAVAGILDGLKVMVDITGGQGLEMVPGWNEIVNVIDDLDILDLGLDEALEAVANATKFPGTATYITYDSGNLPLLEPFRMVPRLVSLLPGVDIPTPITDSFEEALRMMVNMGYQDVDPVTLERGFDMAGEQAYFYDSPLTPTQKLAARQTIFNALIDGIQENALDPQKWTPTIPGIDLSPVFENPLTETAAAALSAALEAMQDAANPMFDAVETGLAPVTGVLDQVDAQVTAALDNVFKVNEPAPGGPASPLSATSVPSDDNTLRTLNVSAEDVGPVVEKVDEKTDETTEAPTEDTKVTPTKGAVKDLDAETDSLKEREPLKGLKKITESFKASPGKHAADAGDPVKKSVQETVDKVKDTVDKVEQAGKDVVKKVEKAANDAKDSVSKKPAKETSKDKAAA</sequence>
<proteinExistence type="predicted"/>
<name>A0A1X2FDS5_9MYCO</name>
<protein>
    <submittedName>
        <fullName evidence="3">PE-PPE domain-containing protein</fullName>
    </submittedName>
</protein>
<dbReference type="EMBL" id="LQQA01000010">
    <property type="protein sequence ID" value="ORX16583.1"/>
    <property type="molecule type" value="Genomic_DNA"/>
</dbReference>
<feature type="chain" id="PRO_5012575159" evidence="2">
    <location>
        <begin position="33"/>
        <end position="733"/>
    </location>
</feature>
<feature type="signal peptide" evidence="2">
    <location>
        <begin position="1"/>
        <end position="32"/>
    </location>
</feature>
<evidence type="ECO:0000313" key="3">
    <source>
        <dbReference type="EMBL" id="ORX16583.1"/>
    </source>
</evidence>
<dbReference type="AlphaFoldDB" id="A0A1X2FDS5"/>
<reference evidence="3 4" key="1">
    <citation type="submission" date="2016-01" db="EMBL/GenBank/DDBJ databases">
        <title>The new phylogeny of the genus Mycobacterium.</title>
        <authorList>
            <person name="Tarcisio F."/>
            <person name="Conor M."/>
            <person name="Antonella G."/>
            <person name="Elisabetta G."/>
            <person name="Giulia F.S."/>
            <person name="Sara T."/>
            <person name="Anna F."/>
            <person name="Clotilde B."/>
            <person name="Roberto B."/>
            <person name="Veronica D.S."/>
            <person name="Fabio R."/>
            <person name="Monica P."/>
            <person name="Olivier J."/>
            <person name="Enrico T."/>
            <person name="Nicola S."/>
        </authorList>
    </citation>
    <scope>NUCLEOTIDE SEQUENCE [LARGE SCALE GENOMIC DNA]</scope>
    <source>
        <strain evidence="3 4">ATCC 700010</strain>
    </source>
</reference>
<dbReference type="Proteomes" id="UP000193964">
    <property type="component" value="Unassembled WGS sequence"/>
</dbReference>
<keyword evidence="2" id="KW-0732">Signal</keyword>
<feature type="compositionally biased region" description="Basic and acidic residues" evidence="1">
    <location>
        <begin position="636"/>
        <end position="661"/>
    </location>
</feature>
<evidence type="ECO:0000256" key="2">
    <source>
        <dbReference type="SAM" id="SignalP"/>
    </source>
</evidence>
<gene>
    <name evidence="3" type="ORF">AWC31_21410</name>
</gene>
<evidence type="ECO:0000256" key="1">
    <source>
        <dbReference type="SAM" id="MobiDB-lite"/>
    </source>
</evidence>
<evidence type="ECO:0000313" key="4">
    <source>
        <dbReference type="Proteomes" id="UP000193964"/>
    </source>
</evidence>
<dbReference type="OrthoDB" id="4764332at2"/>